<keyword evidence="5" id="KW-1185">Reference proteome</keyword>
<dbReference type="InterPro" id="IPR050789">
    <property type="entry name" value="Diverse_Enzym_Activities"/>
</dbReference>
<gene>
    <name evidence="4" type="ORF">BU24DRAFT_429283</name>
</gene>
<accession>A0A6A5X7F1</accession>
<feature type="domain" description="Beta-lactamase-related" evidence="3">
    <location>
        <begin position="16"/>
        <end position="419"/>
    </location>
</feature>
<evidence type="ECO:0000256" key="1">
    <source>
        <dbReference type="ARBA" id="ARBA00009009"/>
    </source>
</evidence>
<dbReference type="GeneID" id="54287098"/>
<protein>
    <submittedName>
        <fullName evidence="4">Beta-lactamase class C and other penicillin binding protein</fullName>
    </submittedName>
</protein>
<evidence type="ECO:0000313" key="5">
    <source>
        <dbReference type="Proteomes" id="UP000799778"/>
    </source>
</evidence>
<name>A0A6A5X7F1_9PLEO</name>
<evidence type="ECO:0000259" key="3">
    <source>
        <dbReference type="Pfam" id="PF00144"/>
    </source>
</evidence>
<evidence type="ECO:0000313" key="4">
    <source>
        <dbReference type="EMBL" id="KAF2008714.1"/>
    </source>
</evidence>
<dbReference type="OrthoDB" id="428260at2759"/>
<dbReference type="PANTHER" id="PTHR43283:SF17">
    <property type="entry name" value="(LOVD), PUTATIVE (AFU_ORTHOLOGUE AFUA_5G00920)-RELATED"/>
    <property type="match status" value="1"/>
</dbReference>
<sequence>MAELDAILEKYTNPDTGSIHGASFVAVDSTGNDIYCKSFGYKNVNVKNSKRLTLDTPSWIASQTKLTTSVAVMQVVEKGLIGLDDDVRDVLPQLKDLKVLIGFEGEGSIAETLATSGDEGPYSSKPVEKPKGPPIFEKIMGKLTLRHLITHTSGFCYDLADPLLIKYSAWTERKDNMFSGTMQGNLHPLIFQPGSSWKYGPGLDWAGTIVAKLTGLDFNEYQQKHIWGPLGAKNTTFFPNREGLEKEDLHETGIRAEGEGTQGLKPGDCLWRLNSRDALGGAGLFSTPNDYKKLLSALISEGGPLLSKASVDEMFRPQIGPESTLGARAFLKGTNLDNTQSNLYTDRYDEWENFQEIGHCLCGIVTTEDVFGRRKKGSINWSGLPNLIWWIDRESGVAATFFTQLLPVGDHAPRRLQIELEAALYKAINGK</sequence>
<dbReference type="Gene3D" id="3.40.710.10">
    <property type="entry name" value="DD-peptidase/beta-lactamase superfamily"/>
    <property type="match status" value="1"/>
</dbReference>
<dbReference type="RefSeq" id="XP_033377053.1">
    <property type="nucleotide sequence ID" value="XM_033529701.1"/>
</dbReference>
<dbReference type="InterPro" id="IPR012338">
    <property type="entry name" value="Beta-lactam/transpept-like"/>
</dbReference>
<organism evidence="4 5">
    <name type="scientific">Aaosphaeria arxii CBS 175.79</name>
    <dbReference type="NCBI Taxonomy" id="1450172"/>
    <lineage>
        <taxon>Eukaryota</taxon>
        <taxon>Fungi</taxon>
        <taxon>Dikarya</taxon>
        <taxon>Ascomycota</taxon>
        <taxon>Pezizomycotina</taxon>
        <taxon>Dothideomycetes</taxon>
        <taxon>Pleosporomycetidae</taxon>
        <taxon>Pleosporales</taxon>
        <taxon>Pleosporales incertae sedis</taxon>
        <taxon>Aaosphaeria</taxon>
    </lineage>
</organism>
<dbReference type="EMBL" id="ML978082">
    <property type="protein sequence ID" value="KAF2008714.1"/>
    <property type="molecule type" value="Genomic_DNA"/>
</dbReference>
<dbReference type="Proteomes" id="UP000799778">
    <property type="component" value="Unassembled WGS sequence"/>
</dbReference>
<dbReference type="Pfam" id="PF00144">
    <property type="entry name" value="Beta-lactamase"/>
    <property type="match status" value="1"/>
</dbReference>
<dbReference type="SUPFAM" id="SSF56601">
    <property type="entry name" value="beta-lactamase/transpeptidase-like"/>
    <property type="match status" value="1"/>
</dbReference>
<dbReference type="AlphaFoldDB" id="A0A6A5X7F1"/>
<proteinExistence type="inferred from homology"/>
<comment type="similarity">
    <text evidence="1">Belongs to the class-A beta-lactamase family.</text>
</comment>
<keyword evidence="2" id="KW-0378">Hydrolase</keyword>
<reference evidence="4" key="1">
    <citation type="journal article" date="2020" name="Stud. Mycol.">
        <title>101 Dothideomycetes genomes: a test case for predicting lifestyles and emergence of pathogens.</title>
        <authorList>
            <person name="Haridas S."/>
            <person name="Albert R."/>
            <person name="Binder M."/>
            <person name="Bloem J."/>
            <person name="Labutti K."/>
            <person name="Salamov A."/>
            <person name="Andreopoulos B."/>
            <person name="Baker S."/>
            <person name="Barry K."/>
            <person name="Bills G."/>
            <person name="Bluhm B."/>
            <person name="Cannon C."/>
            <person name="Castanera R."/>
            <person name="Culley D."/>
            <person name="Daum C."/>
            <person name="Ezra D."/>
            <person name="Gonzalez J."/>
            <person name="Henrissat B."/>
            <person name="Kuo A."/>
            <person name="Liang C."/>
            <person name="Lipzen A."/>
            <person name="Lutzoni F."/>
            <person name="Magnuson J."/>
            <person name="Mondo S."/>
            <person name="Nolan M."/>
            <person name="Ohm R."/>
            <person name="Pangilinan J."/>
            <person name="Park H.-J."/>
            <person name="Ramirez L."/>
            <person name="Alfaro M."/>
            <person name="Sun H."/>
            <person name="Tritt A."/>
            <person name="Yoshinaga Y."/>
            <person name="Zwiers L.-H."/>
            <person name="Turgeon B."/>
            <person name="Goodwin S."/>
            <person name="Spatafora J."/>
            <person name="Crous P."/>
            <person name="Grigoriev I."/>
        </authorList>
    </citation>
    <scope>NUCLEOTIDE SEQUENCE</scope>
    <source>
        <strain evidence="4">CBS 175.79</strain>
    </source>
</reference>
<dbReference type="PANTHER" id="PTHR43283">
    <property type="entry name" value="BETA-LACTAMASE-RELATED"/>
    <property type="match status" value="1"/>
</dbReference>
<dbReference type="InterPro" id="IPR001466">
    <property type="entry name" value="Beta-lactam-related"/>
</dbReference>
<evidence type="ECO:0000256" key="2">
    <source>
        <dbReference type="ARBA" id="ARBA00022801"/>
    </source>
</evidence>
<dbReference type="GO" id="GO:0016787">
    <property type="term" value="F:hydrolase activity"/>
    <property type="evidence" value="ECO:0007669"/>
    <property type="project" value="UniProtKB-KW"/>
</dbReference>